<dbReference type="PANTHER" id="PTHR34477">
    <property type="entry name" value="UPF0213 PROTEIN YHBQ"/>
    <property type="match status" value="1"/>
</dbReference>
<dbReference type="PROSITE" id="PS50164">
    <property type="entry name" value="GIY_YIG"/>
    <property type="match status" value="1"/>
</dbReference>
<dbReference type="STRING" id="1805209.AUJ73_04660"/>
<dbReference type="InterPro" id="IPR050190">
    <property type="entry name" value="UPF0213_domain"/>
</dbReference>
<dbReference type="PANTHER" id="PTHR34477:SF5">
    <property type="entry name" value="BSL5627 PROTEIN"/>
    <property type="match status" value="1"/>
</dbReference>
<evidence type="ECO:0000313" key="4">
    <source>
        <dbReference type="Proteomes" id="UP000183120"/>
    </source>
</evidence>
<comment type="caution">
    <text evidence="3">The sequence shown here is derived from an EMBL/GenBank/DDBJ whole genome shotgun (WGS) entry which is preliminary data.</text>
</comment>
<dbReference type="AlphaFoldDB" id="A0A1J4TNU8"/>
<dbReference type="Pfam" id="PF01541">
    <property type="entry name" value="GIY-YIG"/>
    <property type="match status" value="1"/>
</dbReference>
<evidence type="ECO:0000313" key="3">
    <source>
        <dbReference type="EMBL" id="OIO12953.1"/>
    </source>
</evidence>
<comment type="similarity">
    <text evidence="1">Belongs to the UPF0213 family.</text>
</comment>
<dbReference type="InterPro" id="IPR035901">
    <property type="entry name" value="GIY-YIG_endonuc_sf"/>
</dbReference>
<dbReference type="Gene3D" id="3.40.1440.10">
    <property type="entry name" value="GIY-YIG endonuclease"/>
    <property type="match status" value="1"/>
</dbReference>
<sequence length="97" mass="11415">MAKYYYIYIITNSHNTVLYTGVTGDLTTRTFHHKNKSVSSFSSKYNLNKLVYFEVFEDINSAIIREKQIKGGSRNKKMELISRFNPTWKDLYRSICS</sequence>
<gene>
    <name evidence="3" type="ORF">AUJ73_04660</name>
</gene>
<evidence type="ECO:0000256" key="1">
    <source>
        <dbReference type="ARBA" id="ARBA00007435"/>
    </source>
</evidence>
<dbReference type="EMBL" id="MNUY01000074">
    <property type="protein sequence ID" value="OIO12953.1"/>
    <property type="molecule type" value="Genomic_DNA"/>
</dbReference>
<dbReference type="SUPFAM" id="SSF82771">
    <property type="entry name" value="GIY-YIG endonuclease"/>
    <property type="match status" value="1"/>
</dbReference>
<dbReference type="CDD" id="cd10448">
    <property type="entry name" value="GIY-YIG_unchar_3"/>
    <property type="match status" value="1"/>
</dbReference>
<accession>A0A1J4TNU8</accession>
<protein>
    <submittedName>
        <fullName evidence="3">Excinuclease ABC subunit C</fullName>
    </submittedName>
</protein>
<reference evidence="3 4" key="1">
    <citation type="journal article" date="2016" name="Environ. Microbiol.">
        <title>Genomic resolution of a cold subsurface aquifer community provides metabolic insights for novel microbes adapted to high CO concentrations.</title>
        <authorList>
            <person name="Probst A.J."/>
            <person name="Castelle C.J."/>
            <person name="Singh A."/>
            <person name="Brown C.T."/>
            <person name="Anantharaman K."/>
            <person name="Sharon I."/>
            <person name="Hug L.A."/>
            <person name="Burstein D."/>
            <person name="Emerson J.B."/>
            <person name="Thomas B.C."/>
            <person name="Banfield J.F."/>
        </authorList>
    </citation>
    <scope>NUCLEOTIDE SEQUENCE [LARGE SCALE GENOMIC DNA]</scope>
    <source>
        <strain evidence="3">CG1_02_37_22</strain>
    </source>
</reference>
<dbReference type="Proteomes" id="UP000183120">
    <property type="component" value="Unassembled WGS sequence"/>
</dbReference>
<dbReference type="InterPro" id="IPR000305">
    <property type="entry name" value="GIY-YIG_endonuc"/>
</dbReference>
<evidence type="ECO:0000259" key="2">
    <source>
        <dbReference type="PROSITE" id="PS50164"/>
    </source>
</evidence>
<name>A0A1J4TNU8_9BACT</name>
<feature type="domain" description="GIY-YIG" evidence="2">
    <location>
        <begin position="3"/>
        <end position="80"/>
    </location>
</feature>
<proteinExistence type="inferred from homology"/>
<organism evidence="3 4">
    <name type="scientific">Candidatus Gottesmanbacteria bacterium CG1_02_37_22</name>
    <dbReference type="NCBI Taxonomy" id="1805209"/>
    <lineage>
        <taxon>Bacteria</taxon>
        <taxon>Candidatus Gottesmaniibacteriota</taxon>
    </lineage>
</organism>